<dbReference type="InterPro" id="IPR006139">
    <property type="entry name" value="D-isomer_2_OHA_DH_cat_dom"/>
</dbReference>
<sequence length="323" mass="34147">MTTEWEILLPTAIDPAGPESLVDIAHCTGMDEYASPEAALADVARYDAVIVRTARLDAEVIDRADRLRVIAKHGTGLDNVDVDAASGRGIVVCNTPDANTRSVAEHTLALLFGVRRHLHTADRHVRNGGWDRSAFTGRELADDTLGLLGFGNIARSVADLAQGVGMDVVVYDPYVSADAVPAEITLIDSVPDLCDRADAISLHVPLTDDTRHLVGRAELDRLGGDGVLVNTARGAVVDEDALVEALAEGMIAGAGLDTFESEPPGADHPLASRDDVLLTPHVGATTEQALVRMSQQAADNVRTVYEGGVPDSTVNREALEAGR</sequence>
<dbReference type="AlphaFoldDB" id="A0ABD5R8W5"/>
<dbReference type="PANTHER" id="PTHR42789:SF1">
    <property type="entry name" value="D-ISOMER SPECIFIC 2-HYDROXYACID DEHYDROGENASE FAMILY PROTEIN (AFU_ORTHOLOGUE AFUA_6G10090)"/>
    <property type="match status" value="1"/>
</dbReference>
<evidence type="ECO:0000256" key="3">
    <source>
        <dbReference type="ARBA" id="ARBA00023027"/>
    </source>
</evidence>
<feature type="domain" description="D-isomer specific 2-hydroxyacid dehydrogenase catalytic" evidence="5">
    <location>
        <begin position="34"/>
        <end position="315"/>
    </location>
</feature>
<dbReference type="Pfam" id="PF02826">
    <property type="entry name" value="2-Hacid_dh_C"/>
    <property type="match status" value="1"/>
</dbReference>
<dbReference type="SUPFAM" id="SSF51735">
    <property type="entry name" value="NAD(P)-binding Rossmann-fold domains"/>
    <property type="match status" value="1"/>
</dbReference>
<keyword evidence="2 4" id="KW-0560">Oxidoreductase</keyword>
<evidence type="ECO:0000259" key="5">
    <source>
        <dbReference type="Pfam" id="PF00389"/>
    </source>
</evidence>
<evidence type="ECO:0000256" key="4">
    <source>
        <dbReference type="RuleBase" id="RU003719"/>
    </source>
</evidence>
<dbReference type="InterPro" id="IPR006140">
    <property type="entry name" value="D-isomer_DH_NAD-bd"/>
</dbReference>
<name>A0ABD5R8W5_9EURY</name>
<keyword evidence="3" id="KW-0520">NAD</keyword>
<dbReference type="GO" id="GO:0016491">
    <property type="term" value="F:oxidoreductase activity"/>
    <property type="evidence" value="ECO:0007669"/>
    <property type="project" value="UniProtKB-KW"/>
</dbReference>
<protein>
    <submittedName>
        <fullName evidence="7">Hydroxyacid dehydrogenase</fullName>
        <ecNumber evidence="7">1.1.1.-</ecNumber>
    </submittedName>
</protein>
<accession>A0ABD5R8W5</accession>
<comment type="similarity">
    <text evidence="1 4">Belongs to the D-isomer specific 2-hydroxyacid dehydrogenase family.</text>
</comment>
<keyword evidence="8" id="KW-1185">Reference proteome</keyword>
<proteinExistence type="inferred from homology"/>
<dbReference type="SUPFAM" id="SSF52283">
    <property type="entry name" value="Formate/glycerate dehydrogenase catalytic domain-like"/>
    <property type="match status" value="1"/>
</dbReference>
<dbReference type="PROSITE" id="PS00670">
    <property type="entry name" value="D_2_HYDROXYACID_DH_2"/>
    <property type="match status" value="1"/>
</dbReference>
<dbReference type="CDD" id="cd12173">
    <property type="entry name" value="PGDH_4"/>
    <property type="match status" value="1"/>
</dbReference>
<evidence type="ECO:0000313" key="7">
    <source>
        <dbReference type="EMBL" id="MFC5366281.1"/>
    </source>
</evidence>
<comment type="caution">
    <text evidence="7">The sequence shown here is derived from an EMBL/GenBank/DDBJ whole genome shotgun (WGS) entry which is preliminary data.</text>
</comment>
<dbReference type="Proteomes" id="UP001596201">
    <property type="component" value="Unassembled WGS sequence"/>
</dbReference>
<dbReference type="InterPro" id="IPR050857">
    <property type="entry name" value="D-2-hydroxyacid_DH"/>
</dbReference>
<dbReference type="PANTHER" id="PTHR42789">
    <property type="entry name" value="D-ISOMER SPECIFIC 2-HYDROXYACID DEHYDROGENASE FAMILY PROTEIN (AFU_ORTHOLOGUE AFUA_6G10090)"/>
    <property type="match status" value="1"/>
</dbReference>
<dbReference type="InterPro" id="IPR036291">
    <property type="entry name" value="NAD(P)-bd_dom_sf"/>
</dbReference>
<organism evidence="7 8">
    <name type="scientific">Salinirubrum litoreum</name>
    <dbReference type="NCBI Taxonomy" id="1126234"/>
    <lineage>
        <taxon>Archaea</taxon>
        <taxon>Methanobacteriati</taxon>
        <taxon>Methanobacteriota</taxon>
        <taxon>Stenosarchaea group</taxon>
        <taxon>Halobacteria</taxon>
        <taxon>Halobacteriales</taxon>
        <taxon>Haloferacaceae</taxon>
        <taxon>Salinirubrum</taxon>
    </lineage>
</organism>
<reference evidence="7 8" key="1">
    <citation type="journal article" date="2019" name="Int. J. Syst. Evol. Microbiol.">
        <title>The Global Catalogue of Microorganisms (GCM) 10K type strain sequencing project: providing services to taxonomists for standard genome sequencing and annotation.</title>
        <authorList>
            <consortium name="The Broad Institute Genomics Platform"/>
            <consortium name="The Broad Institute Genome Sequencing Center for Infectious Disease"/>
            <person name="Wu L."/>
            <person name="Ma J."/>
        </authorList>
    </citation>
    <scope>NUCLEOTIDE SEQUENCE [LARGE SCALE GENOMIC DNA]</scope>
    <source>
        <strain evidence="7 8">CGMCC 1.12237</strain>
    </source>
</reference>
<dbReference type="EC" id="1.1.1.-" evidence="7"/>
<dbReference type="InterPro" id="IPR029753">
    <property type="entry name" value="D-isomer_DH_CS"/>
</dbReference>
<evidence type="ECO:0000259" key="6">
    <source>
        <dbReference type="Pfam" id="PF02826"/>
    </source>
</evidence>
<dbReference type="FunFam" id="3.40.50.720:FF:000203">
    <property type="entry name" value="D-3-phosphoglycerate dehydrogenase (SerA)"/>
    <property type="match status" value="1"/>
</dbReference>
<feature type="domain" description="D-isomer specific 2-hydroxyacid dehydrogenase NAD-binding" evidence="6">
    <location>
        <begin position="108"/>
        <end position="283"/>
    </location>
</feature>
<evidence type="ECO:0000256" key="1">
    <source>
        <dbReference type="ARBA" id="ARBA00005854"/>
    </source>
</evidence>
<dbReference type="Gene3D" id="3.40.50.720">
    <property type="entry name" value="NAD(P)-binding Rossmann-like Domain"/>
    <property type="match status" value="2"/>
</dbReference>
<dbReference type="RefSeq" id="WP_227228367.1">
    <property type="nucleotide sequence ID" value="NZ_JAJCVJ010000001.1"/>
</dbReference>
<evidence type="ECO:0000256" key="2">
    <source>
        <dbReference type="ARBA" id="ARBA00023002"/>
    </source>
</evidence>
<gene>
    <name evidence="7" type="ORF">ACFPJ5_04975</name>
</gene>
<dbReference type="Pfam" id="PF00389">
    <property type="entry name" value="2-Hacid_dh"/>
    <property type="match status" value="1"/>
</dbReference>
<evidence type="ECO:0000313" key="8">
    <source>
        <dbReference type="Proteomes" id="UP001596201"/>
    </source>
</evidence>
<dbReference type="EMBL" id="JBHSKX010000001">
    <property type="protein sequence ID" value="MFC5366281.1"/>
    <property type="molecule type" value="Genomic_DNA"/>
</dbReference>